<name>A0A9Q0DYF7_9TELE</name>
<evidence type="ECO:0000313" key="3">
    <source>
        <dbReference type="Proteomes" id="UP001148018"/>
    </source>
</evidence>
<dbReference type="AlphaFoldDB" id="A0A9Q0DYF7"/>
<keyword evidence="3" id="KW-1185">Reference proteome</keyword>
<sequence>MRMHSPSSDDSGRESEPGEKKDLGTQRLSPYVTAPHRFSHAPHESTNTGSGRLFGPPSADLWPFLPS</sequence>
<reference evidence="2" key="1">
    <citation type="submission" date="2022-07" db="EMBL/GenBank/DDBJ databases">
        <title>Chromosome-level genome of Muraenolepis orangiensis.</title>
        <authorList>
            <person name="Kim J."/>
        </authorList>
    </citation>
    <scope>NUCLEOTIDE SEQUENCE</scope>
    <source>
        <strain evidence="2">KU_S4_2022</strain>
        <tissue evidence="2">Muscle</tissue>
    </source>
</reference>
<feature type="region of interest" description="Disordered" evidence="1">
    <location>
        <begin position="1"/>
        <end position="67"/>
    </location>
</feature>
<feature type="compositionally biased region" description="Basic and acidic residues" evidence="1">
    <location>
        <begin position="10"/>
        <end position="24"/>
    </location>
</feature>
<gene>
    <name evidence="2" type="ORF">NHX12_001435</name>
</gene>
<dbReference type="EMBL" id="JANIIK010000109">
    <property type="protein sequence ID" value="KAJ3597919.1"/>
    <property type="molecule type" value="Genomic_DNA"/>
</dbReference>
<evidence type="ECO:0000256" key="1">
    <source>
        <dbReference type="SAM" id="MobiDB-lite"/>
    </source>
</evidence>
<organism evidence="2 3">
    <name type="scientific">Muraenolepis orangiensis</name>
    <name type="common">Patagonian moray cod</name>
    <dbReference type="NCBI Taxonomy" id="630683"/>
    <lineage>
        <taxon>Eukaryota</taxon>
        <taxon>Metazoa</taxon>
        <taxon>Chordata</taxon>
        <taxon>Craniata</taxon>
        <taxon>Vertebrata</taxon>
        <taxon>Euteleostomi</taxon>
        <taxon>Actinopterygii</taxon>
        <taxon>Neopterygii</taxon>
        <taxon>Teleostei</taxon>
        <taxon>Neoteleostei</taxon>
        <taxon>Acanthomorphata</taxon>
        <taxon>Zeiogadaria</taxon>
        <taxon>Gadariae</taxon>
        <taxon>Gadiformes</taxon>
        <taxon>Muraenolepidoidei</taxon>
        <taxon>Muraenolepididae</taxon>
        <taxon>Muraenolepis</taxon>
    </lineage>
</organism>
<proteinExistence type="predicted"/>
<dbReference type="Proteomes" id="UP001148018">
    <property type="component" value="Unassembled WGS sequence"/>
</dbReference>
<comment type="caution">
    <text evidence="2">The sequence shown here is derived from an EMBL/GenBank/DDBJ whole genome shotgun (WGS) entry which is preliminary data.</text>
</comment>
<evidence type="ECO:0000313" key="2">
    <source>
        <dbReference type="EMBL" id="KAJ3597919.1"/>
    </source>
</evidence>
<protein>
    <submittedName>
        <fullName evidence="2">Uncharacterized protein</fullName>
    </submittedName>
</protein>
<accession>A0A9Q0DYF7</accession>